<proteinExistence type="predicted"/>
<evidence type="ECO:0000313" key="2">
    <source>
        <dbReference type="EMBL" id="TDD98433.1"/>
    </source>
</evidence>
<evidence type="ECO:0000313" key="3">
    <source>
        <dbReference type="Proteomes" id="UP000295479"/>
    </source>
</evidence>
<comment type="caution">
    <text evidence="2">The sequence shown here is derived from an EMBL/GenBank/DDBJ whole genome shotgun (WGS) entry which is preliminary data.</text>
</comment>
<protein>
    <recommendedName>
        <fullName evidence="4">Peptidase M23</fullName>
    </recommendedName>
</protein>
<sequence length="153" mass="17852">MKKTRKMNKIFFSIGFLTFMVGLLLVGCKPETKEEKEANENVLEANDTLTLAKKNDNTKEWQAFKISTDSIINENEIRITELKTKMKNTGKSIDAKYEKNIDLLEQKNSDLKVKIEKYKKQTNSDWQSFKREFNHDINEIGKALKDLTIDNKK</sequence>
<keyword evidence="3" id="KW-1185">Reference proteome</keyword>
<dbReference type="Proteomes" id="UP000295479">
    <property type="component" value="Unassembled WGS sequence"/>
</dbReference>
<feature type="coiled-coil region" evidence="1">
    <location>
        <begin position="94"/>
        <end position="121"/>
    </location>
</feature>
<dbReference type="EMBL" id="SMFK01000002">
    <property type="protein sequence ID" value="TDD98433.1"/>
    <property type="molecule type" value="Genomic_DNA"/>
</dbReference>
<accession>A0A4R5CJD5</accession>
<evidence type="ECO:0008006" key="4">
    <source>
        <dbReference type="Google" id="ProtNLM"/>
    </source>
</evidence>
<reference evidence="2 3" key="1">
    <citation type="submission" date="2019-03" db="EMBL/GenBank/DDBJ databases">
        <title>Flavobacterium AR-3-4 sp. nov. isolated from arctic soil.</title>
        <authorList>
            <person name="Chaudhary D.K."/>
        </authorList>
    </citation>
    <scope>NUCLEOTIDE SEQUENCE [LARGE SCALE GENOMIC DNA]</scope>
    <source>
        <strain evidence="2 3">AR-3-4</strain>
    </source>
</reference>
<gene>
    <name evidence="2" type="ORF">E0F76_04665</name>
</gene>
<name>A0A4R5CJD5_9FLAO</name>
<dbReference type="OrthoDB" id="1122839at2"/>
<dbReference type="PROSITE" id="PS51257">
    <property type="entry name" value="PROKAR_LIPOPROTEIN"/>
    <property type="match status" value="1"/>
</dbReference>
<organism evidence="2 3">
    <name type="scientific">Flavobacterium cellulosilyticum</name>
    <dbReference type="NCBI Taxonomy" id="2541731"/>
    <lineage>
        <taxon>Bacteria</taxon>
        <taxon>Pseudomonadati</taxon>
        <taxon>Bacteroidota</taxon>
        <taxon>Flavobacteriia</taxon>
        <taxon>Flavobacteriales</taxon>
        <taxon>Flavobacteriaceae</taxon>
        <taxon>Flavobacterium</taxon>
    </lineage>
</organism>
<evidence type="ECO:0000256" key="1">
    <source>
        <dbReference type="SAM" id="Coils"/>
    </source>
</evidence>
<dbReference type="RefSeq" id="WP_132002063.1">
    <property type="nucleotide sequence ID" value="NZ_SMFK01000002.1"/>
</dbReference>
<dbReference type="AlphaFoldDB" id="A0A4R5CJD5"/>
<keyword evidence="1" id="KW-0175">Coiled coil</keyword>